<dbReference type="GeneID" id="101680314"/>
<evidence type="ECO:0000313" key="2">
    <source>
        <dbReference type="Ensembl" id="ENSMPUP00000006212.1"/>
    </source>
</evidence>
<proteinExistence type="predicted"/>
<dbReference type="Proteomes" id="UP000000715">
    <property type="component" value="Unplaced"/>
</dbReference>
<feature type="region of interest" description="Disordered" evidence="1">
    <location>
        <begin position="107"/>
        <end position="145"/>
    </location>
</feature>
<dbReference type="EMBL" id="AEYP01061414">
    <property type="status" value="NOT_ANNOTATED_CDS"/>
    <property type="molecule type" value="Genomic_DNA"/>
</dbReference>
<evidence type="ECO:0000256" key="1">
    <source>
        <dbReference type="SAM" id="MobiDB-lite"/>
    </source>
</evidence>
<gene>
    <name evidence="4 5" type="primary">LOC101680314</name>
</gene>
<reference evidence="2" key="1">
    <citation type="submission" date="2024-06" db="UniProtKB">
        <authorList>
            <consortium name="Ensembl"/>
        </authorList>
    </citation>
    <scope>IDENTIFICATION</scope>
</reference>
<name>M3Y4G1_MUSPF</name>
<protein>
    <submittedName>
        <fullName evidence="4 5">Uncharacterized protein LOC101680314</fullName>
    </submittedName>
</protein>
<sequence length="271" mass="28588">MQESGDPDGTLFSSVATLHFSVLLLVQDKQGAPLTPLSGLHPAHYARVSLITCTVLTRVPLPCWLLQTGEAIRRRRGGKEAFRVFVPPSPCRTMAWGCTGPSPSSTVGSGGFSSALSPDGKQVSGRSSEEARGSSARVESEEPLRRHRAVARADVIARSRVPVSHGALTGERGGEGRVSGSRVHAAASWRCAVPLAPSYRSEGFISALCWLRPAFACGATSRTRPVGPLGARPHLPVPTSRAQEPLLASPSWQEMCEPGDGGSSDRMTASS</sequence>
<feature type="region of interest" description="Disordered" evidence="1">
    <location>
        <begin position="221"/>
        <end position="271"/>
    </location>
</feature>
<reference evidence="4 5" key="2">
    <citation type="submission" date="2025-04" db="UniProtKB">
        <authorList>
            <consortium name="RefSeq"/>
        </authorList>
    </citation>
    <scope>IDENTIFICATION</scope>
    <source>
        <tissue evidence="4 5">Brain</tissue>
    </source>
</reference>
<dbReference type="AlphaFoldDB" id="M3Y4G1"/>
<feature type="compositionally biased region" description="Basic and acidic residues" evidence="1">
    <location>
        <begin position="127"/>
        <end position="144"/>
    </location>
</feature>
<dbReference type="HOGENOM" id="CLU_1026582_0_0_1"/>
<dbReference type="RefSeq" id="XP_044933454.1">
    <property type="nucleotide sequence ID" value="XM_045077519.1"/>
</dbReference>
<evidence type="ECO:0000313" key="4">
    <source>
        <dbReference type="RefSeq" id="XP_012917856.1"/>
    </source>
</evidence>
<organism evidence="2">
    <name type="scientific">Mustela putorius furo</name>
    <name type="common">European domestic ferret</name>
    <name type="synonym">Mustela furo</name>
    <dbReference type="NCBI Taxonomy" id="9669"/>
    <lineage>
        <taxon>Eukaryota</taxon>
        <taxon>Metazoa</taxon>
        <taxon>Chordata</taxon>
        <taxon>Craniata</taxon>
        <taxon>Vertebrata</taxon>
        <taxon>Euteleostomi</taxon>
        <taxon>Mammalia</taxon>
        <taxon>Eutheria</taxon>
        <taxon>Laurasiatheria</taxon>
        <taxon>Carnivora</taxon>
        <taxon>Caniformia</taxon>
        <taxon>Musteloidea</taxon>
        <taxon>Mustelidae</taxon>
        <taxon>Mustelinae</taxon>
        <taxon>Mustela</taxon>
    </lineage>
</organism>
<dbReference type="RefSeq" id="XP_012917856.1">
    <property type="nucleotide sequence ID" value="XM_013062402.2"/>
</dbReference>
<evidence type="ECO:0000313" key="3">
    <source>
        <dbReference type="Proteomes" id="UP000000715"/>
    </source>
</evidence>
<keyword evidence="3" id="KW-1185">Reference proteome</keyword>
<accession>M3Y4G1</accession>
<evidence type="ECO:0000313" key="5">
    <source>
        <dbReference type="RefSeq" id="XP_044933454.1"/>
    </source>
</evidence>
<dbReference type="Ensembl" id="ENSMPUT00000006321.1">
    <property type="protein sequence ID" value="ENSMPUP00000006212.1"/>
    <property type="gene ID" value="ENSMPUG00000006266.1"/>
</dbReference>